<sequence length="224" mass="25280">MGQYQQWRHHREVDEQLGKRLEQLQTELALLQAQAHTLAETTSASSDNTIIQALLNAHKAEVQIASNQPSAQTILPQQLFIDEPQEETAAPHNIFKVEGEESAPVSPALLAWGRLPNLDAQKIQLPAANTRRSGALSGEEGLLPPDMTTFFHQHTNPVPRPRIPAWLENVISAPTAPDQLPNNPVDQQTLRTNRLVERWLERWRKTSSGSQEQREDQKNESHRE</sequence>
<feature type="coiled-coil region" evidence="1">
    <location>
        <begin position="14"/>
        <end position="41"/>
    </location>
</feature>
<accession>A0A8J3IKN9</accession>
<feature type="region of interest" description="Disordered" evidence="2">
    <location>
        <begin position="202"/>
        <end position="224"/>
    </location>
</feature>
<protein>
    <submittedName>
        <fullName evidence="3">Uncharacterized protein</fullName>
    </submittedName>
</protein>
<keyword evidence="1" id="KW-0175">Coiled coil</keyword>
<evidence type="ECO:0000313" key="3">
    <source>
        <dbReference type="EMBL" id="GHO95568.1"/>
    </source>
</evidence>
<name>A0A8J3IKN9_9CHLR</name>
<feature type="compositionally biased region" description="Basic and acidic residues" evidence="2">
    <location>
        <begin position="212"/>
        <end position="224"/>
    </location>
</feature>
<dbReference type="RefSeq" id="WP_220206238.1">
    <property type="nucleotide sequence ID" value="NZ_BNJK01000001.1"/>
</dbReference>
<gene>
    <name evidence="3" type="ORF">KSF_056160</name>
</gene>
<dbReference type="AlphaFoldDB" id="A0A8J3IKN9"/>
<comment type="caution">
    <text evidence="3">The sequence shown here is derived from an EMBL/GenBank/DDBJ whole genome shotgun (WGS) entry which is preliminary data.</text>
</comment>
<evidence type="ECO:0000256" key="1">
    <source>
        <dbReference type="SAM" id="Coils"/>
    </source>
</evidence>
<organism evidence="3 4">
    <name type="scientific">Reticulibacter mediterranei</name>
    <dbReference type="NCBI Taxonomy" id="2778369"/>
    <lineage>
        <taxon>Bacteria</taxon>
        <taxon>Bacillati</taxon>
        <taxon>Chloroflexota</taxon>
        <taxon>Ktedonobacteria</taxon>
        <taxon>Ktedonobacterales</taxon>
        <taxon>Reticulibacteraceae</taxon>
        <taxon>Reticulibacter</taxon>
    </lineage>
</organism>
<dbReference type="EMBL" id="BNJK01000001">
    <property type="protein sequence ID" value="GHO95568.1"/>
    <property type="molecule type" value="Genomic_DNA"/>
</dbReference>
<evidence type="ECO:0000256" key="2">
    <source>
        <dbReference type="SAM" id="MobiDB-lite"/>
    </source>
</evidence>
<reference evidence="3" key="1">
    <citation type="submission" date="2020-10" db="EMBL/GenBank/DDBJ databases">
        <title>Taxonomic study of unclassified bacteria belonging to the class Ktedonobacteria.</title>
        <authorList>
            <person name="Yabe S."/>
            <person name="Wang C.M."/>
            <person name="Zheng Y."/>
            <person name="Sakai Y."/>
            <person name="Cavaletti L."/>
            <person name="Monciardini P."/>
            <person name="Donadio S."/>
        </authorList>
    </citation>
    <scope>NUCLEOTIDE SEQUENCE</scope>
    <source>
        <strain evidence="3">ID150040</strain>
    </source>
</reference>
<dbReference type="Proteomes" id="UP000597444">
    <property type="component" value="Unassembled WGS sequence"/>
</dbReference>
<proteinExistence type="predicted"/>
<evidence type="ECO:0000313" key="4">
    <source>
        <dbReference type="Proteomes" id="UP000597444"/>
    </source>
</evidence>
<keyword evidence="4" id="KW-1185">Reference proteome</keyword>